<protein>
    <submittedName>
        <fullName evidence="1">Uncharacterized protein</fullName>
    </submittedName>
</protein>
<dbReference type="AlphaFoldDB" id="A0A6J4IDW1"/>
<dbReference type="EMBL" id="CADCSY010000092">
    <property type="protein sequence ID" value="CAA9247568.1"/>
    <property type="molecule type" value="Genomic_DNA"/>
</dbReference>
<accession>A0A6J4IDW1</accession>
<name>A0A6J4IDW1_9ACTN</name>
<proteinExistence type="predicted"/>
<reference evidence="1" key="1">
    <citation type="submission" date="2020-02" db="EMBL/GenBank/DDBJ databases">
        <authorList>
            <person name="Meier V. D."/>
        </authorList>
    </citation>
    <scope>NUCLEOTIDE SEQUENCE</scope>
    <source>
        <strain evidence="1">AVDCRST_MAG20</strain>
    </source>
</reference>
<sequence length="185" mass="19374">MAGAVVVGLVAALLTGCGDAGETSGAGVPECEASGELVTIAQAVPSATFVPCIEELPVGWSFGGMEVRDGRASFSLSNDRAGVRSVEVTLEETCDTSGATELSGSGRPGRFLRVDQLATRRRGAWLHRFPGGCVTYGFSVPTDTYDFDAFNVELESALGFFSRRTIAADVMRRYGAELDGSTTST</sequence>
<organism evidence="1">
    <name type="scientific">uncultured Acidimicrobiales bacterium</name>
    <dbReference type="NCBI Taxonomy" id="310071"/>
    <lineage>
        <taxon>Bacteria</taxon>
        <taxon>Bacillati</taxon>
        <taxon>Actinomycetota</taxon>
        <taxon>Acidimicrobiia</taxon>
        <taxon>Acidimicrobiales</taxon>
        <taxon>environmental samples</taxon>
    </lineage>
</organism>
<evidence type="ECO:0000313" key="1">
    <source>
        <dbReference type="EMBL" id="CAA9247568.1"/>
    </source>
</evidence>
<gene>
    <name evidence="1" type="ORF">AVDCRST_MAG20-2176</name>
</gene>